<dbReference type="Proteomes" id="UP000295719">
    <property type="component" value="Unassembled WGS sequence"/>
</dbReference>
<protein>
    <submittedName>
        <fullName evidence="2">Acidic protein MsyB</fullName>
    </submittedName>
</protein>
<feature type="region of interest" description="Disordered" evidence="1">
    <location>
        <begin position="100"/>
        <end position="126"/>
    </location>
</feature>
<dbReference type="EMBL" id="SMCR01000003">
    <property type="protein sequence ID" value="TCV98230.1"/>
    <property type="molecule type" value="Genomic_DNA"/>
</dbReference>
<dbReference type="AlphaFoldDB" id="A0A4R3YZW5"/>
<dbReference type="NCBIfam" id="NF008544">
    <property type="entry name" value="PRK11467.1"/>
    <property type="match status" value="1"/>
</dbReference>
<dbReference type="OrthoDB" id="6414156at2"/>
<evidence type="ECO:0000256" key="1">
    <source>
        <dbReference type="SAM" id="MobiDB-lite"/>
    </source>
</evidence>
<name>A0A4R3YZW5_9GAMM</name>
<proteinExistence type="predicted"/>
<organism evidence="2 3">
    <name type="scientific">Biostraticola tofi</name>
    <dbReference type="NCBI Taxonomy" id="466109"/>
    <lineage>
        <taxon>Bacteria</taxon>
        <taxon>Pseudomonadati</taxon>
        <taxon>Pseudomonadota</taxon>
        <taxon>Gammaproteobacteria</taxon>
        <taxon>Enterobacterales</taxon>
        <taxon>Bruguierivoracaceae</taxon>
        <taxon>Biostraticola</taxon>
    </lineage>
</organism>
<dbReference type="RefSeq" id="WP_131864978.1">
    <property type="nucleotide sequence ID" value="NZ_SMCR01000003.1"/>
</dbReference>
<evidence type="ECO:0000313" key="3">
    <source>
        <dbReference type="Proteomes" id="UP000295719"/>
    </source>
</evidence>
<evidence type="ECO:0000313" key="2">
    <source>
        <dbReference type="EMBL" id="TCV98230.1"/>
    </source>
</evidence>
<keyword evidence="3" id="KW-1185">Reference proteome</keyword>
<accession>A0A4R3YZW5</accession>
<dbReference type="InterPro" id="IPR025729">
    <property type="entry name" value="MsyB"/>
</dbReference>
<sequence>MSMYATLEEAIDVAREEFIEASRDIVDQDENPSVAQFSLQKYVMQDGEIMWEAEFLADENEAPETFPFRTGEAAQAIFDGDFDESELRLEWLEENTLHEWDEGEYQYEPSLDTEEGQAASDEWDAR</sequence>
<feature type="compositionally biased region" description="Acidic residues" evidence="1">
    <location>
        <begin position="101"/>
        <end position="115"/>
    </location>
</feature>
<dbReference type="Pfam" id="PF13984">
    <property type="entry name" value="MsyB"/>
    <property type="match status" value="1"/>
</dbReference>
<comment type="caution">
    <text evidence="2">The sequence shown here is derived from an EMBL/GenBank/DDBJ whole genome shotgun (WGS) entry which is preliminary data.</text>
</comment>
<gene>
    <name evidence="2" type="ORF">EDC52_103321</name>
</gene>
<reference evidence="2 3" key="1">
    <citation type="submission" date="2019-03" db="EMBL/GenBank/DDBJ databases">
        <title>Genomic Encyclopedia of Type Strains, Phase IV (KMG-IV): sequencing the most valuable type-strain genomes for metagenomic binning, comparative biology and taxonomic classification.</title>
        <authorList>
            <person name="Goeker M."/>
        </authorList>
    </citation>
    <scope>NUCLEOTIDE SEQUENCE [LARGE SCALE GENOMIC DNA]</scope>
    <source>
        <strain evidence="2 3">DSM 19580</strain>
    </source>
</reference>